<dbReference type="EMBL" id="OU895879">
    <property type="protein sequence ID" value="CAG9809568.1"/>
    <property type="molecule type" value="Genomic_DNA"/>
</dbReference>
<protein>
    <recommendedName>
        <fullName evidence="3">F-box domain-containing protein</fullName>
    </recommendedName>
</protein>
<reference evidence="1" key="2">
    <citation type="submission" date="2022-10" db="EMBL/GenBank/DDBJ databases">
        <authorList>
            <consortium name="ENA_rothamsted_submissions"/>
            <consortium name="culmorum"/>
            <person name="King R."/>
        </authorList>
    </citation>
    <scope>NUCLEOTIDE SEQUENCE</scope>
</reference>
<dbReference type="Proteomes" id="UP001153620">
    <property type="component" value="Chromosome 3"/>
</dbReference>
<dbReference type="AlphaFoldDB" id="A0A9N9S453"/>
<proteinExistence type="predicted"/>
<dbReference type="SUPFAM" id="SSF52047">
    <property type="entry name" value="RNI-like"/>
    <property type="match status" value="1"/>
</dbReference>
<accession>A0A9N9S453</accession>
<reference evidence="1" key="1">
    <citation type="submission" date="2022-01" db="EMBL/GenBank/DDBJ databases">
        <authorList>
            <person name="King R."/>
        </authorList>
    </citation>
    <scope>NUCLEOTIDE SEQUENCE</scope>
</reference>
<evidence type="ECO:0008006" key="3">
    <source>
        <dbReference type="Google" id="ProtNLM"/>
    </source>
</evidence>
<sequence>MNLSEDALIQIFHQLDSISISNFILSSKFAFHVFCNSSELLRRYELKITSRNFKQISESVIFENVKFRNILISVKSTTEFKDLVSDNIFKIFTNQESIEKITVSNHDWTWNGIPHDVFNEICKNCKNLDHLVLEGAGTGSYFDNDEFPFKITKLGTSMITFHWYVGIRSPRVYFLESQKGYLKELTIHQLPYDFDGGKVLKYIIEEMNLDKFNYGEIPLIQNGQKQAIKEFEASEIQITSAYEIVTHFTCDKFILKLSNTDISSDSIEKIINPSTNIFDNIKEFEVIDNSSNRGIFGVFLGLFRNLKNILKLTFRTQDKNINTIFECLKIMSNLEVINLTSTAPRALQRYQTILKKAPKLKKIYIAKQTVEDAINAFKNSQIEIFDIENSQCLWDFTSKSKLLCTSDGYNQMKIQETKFLTGVCFKGQTLW</sequence>
<gene>
    <name evidence="1" type="ORF">CHIRRI_LOCUS12389</name>
</gene>
<evidence type="ECO:0000313" key="1">
    <source>
        <dbReference type="EMBL" id="CAG9809568.1"/>
    </source>
</evidence>
<name>A0A9N9S453_9DIPT</name>
<organism evidence="1 2">
    <name type="scientific">Chironomus riparius</name>
    <dbReference type="NCBI Taxonomy" id="315576"/>
    <lineage>
        <taxon>Eukaryota</taxon>
        <taxon>Metazoa</taxon>
        <taxon>Ecdysozoa</taxon>
        <taxon>Arthropoda</taxon>
        <taxon>Hexapoda</taxon>
        <taxon>Insecta</taxon>
        <taxon>Pterygota</taxon>
        <taxon>Neoptera</taxon>
        <taxon>Endopterygota</taxon>
        <taxon>Diptera</taxon>
        <taxon>Nematocera</taxon>
        <taxon>Chironomoidea</taxon>
        <taxon>Chironomidae</taxon>
        <taxon>Chironominae</taxon>
        <taxon>Chironomus</taxon>
    </lineage>
</organism>
<evidence type="ECO:0000313" key="2">
    <source>
        <dbReference type="Proteomes" id="UP001153620"/>
    </source>
</evidence>
<keyword evidence="2" id="KW-1185">Reference proteome</keyword>